<evidence type="ECO:0000313" key="2">
    <source>
        <dbReference type="EMBL" id="GIX92044.1"/>
    </source>
</evidence>
<feature type="non-terminal residue" evidence="2">
    <location>
        <position position="1"/>
    </location>
</feature>
<dbReference type="EMBL" id="BPLQ01002367">
    <property type="protein sequence ID" value="GIX92044.1"/>
    <property type="molecule type" value="Genomic_DNA"/>
</dbReference>
<accession>A0AAV4P5W1</accession>
<reference evidence="2 3" key="1">
    <citation type="submission" date="2021-06" db="EMBL/GenBank/DDBJ databases">
        <title>Caerostris darwini draft genome.</title>
        <authorList>
            <person name="Kono N."/>
            <person name="Arakawa K."/>
        </authorList>
    </citation>
    <scope>NUCLEOTIDE SEQUENCE [LARGE SCALE GENOMIC DNA]</scope>
</reference>
<evidence type="ECO:0000256" key="1">
    <source>
        <dbReference type="SAM" id="MobiDB-lite"/>
    </source>
</evidence>
<protein>
    <submittedName>
        <fullName evidence="2">Uncharacterized protein</fullName>
    </submittedName>
</protein>
<evidence type="ECO:0000313" key="3">
    <source>
        <dbReference type="Proteomes" id="UP001054837"/>
    </source>
</evidence>
<dbReference type="AlphaFoldDB" id="A0AAV4P5W1"/>
<organism evidence="2 3">
    <name type="scientific">Caerostris darwini</name>
    <dbReference type="NCBI Taxonomy" id="1538125"/>
    <lineage>
        <taxon>Eukaryota</taxon>
        <taxon>Metazoa</taxon>
        <taxon>Ecdysozoa</taxon>
        <taxon>Arthropoda</taxon>
        <taxon>Chelicerata</taxon>
        <taxon>Arachnida</taxon>
        <taxon>Araneae</taxon>
        <taxon>Araneomorphae</taxon>
        <taxon>Entelegynae</taxon>
        <taxon>Araneoidea</taxon>
        <taxon>Araneidae</taxon>
        <taxon>Caerostris</taxon>
    </lineage>
</organism>
<proteinExistence type="predicted"/>
<gene>
    <name evidence="2" type="ORF">CDAR_319971</name>
</gene>
<comment type="caution">
    <text evidence="2">The sequence shown here is derived from an EMBL/GenBank/DDBJ whole genome shotgun (WGS) entry which is preliminary data.</text>
</comment>
<dbReference type="Proteomes" id="UP001054837">
    <property type="component" value="Unassembled WGS sequence"/>
</dbReference>
<feature type="region of interest" description="Disordered" evidence="1">
    <location>
        <begin position="27"/>
        <end position="59"/>
    </location>
</feature>
<sequence length="97" mass="10892">LQEVWGIFSLPGTPLKNTTFARTWRPTRRCRNDEPVPFGGRGKTSPRGDQPVSTPPPSKVTGEFLYNHIADIVKIIEFKSRLIADWSKSGSTIRPDI</sequence>
<name>A0AAV4P5W1_9ARAC</name>
<keyword evidence="3" id="KW-1185">Reference proteome</keyword>